<dbReference type="InterPro" id="IPR001910">
    <property type="entry name" value="Inosine/uridine_hydrolase_dom"/>
</dbReference>
<evidence type="ECO:0000313" key="5">
    <source>
        <dbReference type="Proteomes" id="UP000660454"/>
    </source>
</evidence>
<dbReference type="Proteomes" id="UP000660454">
    <property type="component" value="Unassembled WGS sequence"/>
</dbReference>
<protein>
    <submittedName>
        <fullName evidence="4">Nucleoside hydrolase</fullName>
    </submittedName>
</protein>
<evidence type="ECO:0000256" key="1">
    <source>
        <dbReference type="ARBA" id="ARBA00022801"/>
    </source>
</evidence>
<gene>
    <name evidence="4" type="ORF">Msi02_49370</name>
</gene>
<evidence type="ECO:0000313" key="4">
    <source>
        <dbReference type="EMBL" id="GIH64120.1"/>
    </source>
</evidence>
<dbReference type="EMBL" id="BOOF01000029">
    <property type="protein sequence ID" value="GIH64120.1"/>
    <property type="molecule type" value="Genomic_DNA"/>
</dbReference>
<accession>A0ABQ4GRZ2</accession>
<feature type="domain" description="Inosine/uridine-preferring nucleoside hydrolase" evidence="3">
    <location>
        <begin position="6"/>
        <end position="309"/>
    </location>
</feature>
<dbReference type="PANTHER" id="PTHR12304">
    <property type="entry name" value="INOSINE-URIDINE PREFERRING NUCLEOSIDE HYDROLASE"/>
    <property type="match status" value="1"/>
</dbReference>
<name>A0ABQ4GRZ2_9ACTN</name>
<dbReference type="InterPro" id="IPR036452">
    <property type="entry name" value="Ribo_hydro-like"/>
</dbReference>
<sequence length="329" mass="34873">MVARTVLIDTDTGVDDGLAVIYALGRSELDVVGLTTVFGNTEVEQVTRNTAVILERLGRNDIPLAQGAAKGLLGTPLFWPEIHGADGFGNSGLRPSEVTLDERGAAQLIVDLSKRYAGELEVIALGPLTNVAIALLLDPSAAGRIKRVVWMGGAVGWPGNVSPLAEADVAHDPEAGQIVIESGVPVTLVPLDVTDDTLFREADLERVRKSDTPAAELVAAVAPHYMEFYSHRLGEYACAMHSPLTVGVVALPHLVTRAESYPMAIELAPGLCRGATVADRRRRPGELAETLMRAPLVEVVEVVDRDGFIADFVATVSSMAAPSSAEAER</sequence>
<proteinExistence type="predicted"/>
<evidence type="ECO:0000256" key="2">
    <source>
        <dbReference type="ARBA" id="ARBA00023295"/>
    </source>
</evidence>
<dbReference type="Gene3D" id="3.90.245.10">
    <property type="entry name" value="Ribonucleoside hydrolase-like"/>
    <property type="match status" value="1"/>
</dbReference>
<reference evidence="4 5" key="1">
    <citation type="submission" date="2021-01" db="EMBL/GenBank/DDBJ databases">
        <title>Whole genome shotgun sequence of Microbispora siamensis NBRC 104113.</title>
        <authorList>
            <person name="Komaki H."/>
            <person name="Tamura T."/>
        </authorList>
    </citation>
    <scope>NUCLEOTIDE SEQUENCE [LARGE SCALE GENOMIC DNA]</scope>
    <source>
        <strain evidence="4 5">NBRC 104113</strain>
    </source>
</reference>
<dbReference type="SUPFAM" id="SSF53590">
    <property type="entry name" value="Nucleoside hydrolase"/>
    <property type="match status" value="1"/>
</dbReference>
<keyword evidence="1 4" id="KW-0378">Hydrolase</keyword>
<keyword evidence="2" id="KW-0326">Glycosidase</keyword>
<keyword evidence="5" id="KW-1185">Reference proteome</keyword>
<dbReference type="CDD" id="cd02650">
    <property type="entry name" value="nuc_hydro_CaPnhB"/>
    <property type="match status" value="1"/>
</dbReference>
<dbReference type="InterPro" id="IPR023186">
    <property type="entry name" value="IUNH"/>
</dbReference>
<comment type="caution">
    <text evidence="4">The sequence shown here is derived from an EMBL/GenBank/DDBJ whole genome shotgun (WGS) entry which is preliminary data.</text>
</comment>
<dbReference type="PANTHER" id="PTHR12304:SF4">
    <property type="entry name" value="URIDINE NUCLEOSIDASE"/>
    <property type="match status" value="1"/>
</dbReference>
<dbReference type="RefSeq" id="WP_204050416.1">
    <property type="nucleotide sequence ID" value="NZ_BOOF01000029.1"/>
</dbReference>
<evidence type="ECO:0000259" key="3">
    <source>
        <dbReference type="Pfam" id="PF01156"/>
    </source>
</evidence>
<dbReference type="GO" id="GO:0016787">
    <property type="term" value="F:hydrolase activity"/>
    <property type="evidence" value="ECO:0007669"/>
    <property type="project" value="UniProtKB-KW"/>
</dbReference>
<organism evidence="4 5">
    <name type="scientific">Microbispora siamensis</name>
    <dbReference type="NCBI Taxonomy" id="564413"/>
    <lineage>
        <taxon>Bacteria</taxon>
        <taxon>Bacillati</taxon>
        <taxon>Actinomycetota</taxon>
        <taxon>Actinomycetes</taxon>
        <taxon>Streptosporangiales</taxon>
        <taxon>Streptosporangiaceae</taxon>
        <taxon>Microbispora</taxon>
    </lineage>
</organism>
<dbReference type="Pfam" id="PF01156">
    <property type="entry name" value="IU_nuc_hydro"/>
    <property type="match status" value="1"/>
</dbReference>